<dbReference type="InterPro" id="IPR008042">
    <property type="entry name" value="Retrotrans_Pao"/>
</dbReference>
<dbReference type="PANTHER" id="PTHR47331:SF4">
    <property type="entry name" value="PEPTIDASE S1 DOMAIN-CONTAINING PROTEIN"/>
    <property type="match status" value="1"/>
</dbReference>
<proteinExistence type="predicted"/>
<reference evidence="2" key="1">
    <citation type="submission" date="2013-03" db="EMBL/GenBank/DDBJ databases">
        <title>The Genome Sequence of Anopheles dirus WRAIR2.</title>
        <authorList>
            <consortium name="The Broad Institute Genomics Platform"/>
            <person name="Neafsey D.E."/>
            <person name="Walton C."/>
            <person name="Walker B."/>
            <person name="Young S.K."/>
            <person name="Zeng Q."/>
            <person name="Gargeya S."/>
            <person name="Fitzgerald M."/>
            <person name="Haas B."/>
            <person name="Abouelleil A."/>
            <person name="Allen A.W."/>
            <person name="Alvarado L."/>
            <person name="Arachchi H.M."/>
            <person name="Berlin A.M."/>
            <person name="Chapman S.B."/>
            <person name="Gainer-Dewar J."/>
            <person name="Goldberg J."/>
            <person name="Griggs A."/>
            <person name="Gujja S."/>
            <person name="Hansen M."/>
            <person name="Howarth C."/>
            <person name="Imamovic A."/>
            <person name="Ireland A."/>
            <person name="Larimer J."/>
            <person name="McCowan C."/>
            <person name="Murphy C."/>
            <person name="Pearson M."/>
            <person name="Poon T.W."/>
            <person name="Priest M."/>
            <person name="Roberts A."/>
            <person name="Saif S."/>
            <person name="Shea T."/>
            <person name="Sisk P."/>
            <person name="Sykes S."/>
            <person name="Wortman J."/>
            <person name="Nusbaum C."/>
            <person name="Birren B."/>
        </authorList>
    </citation>
    <scope>NUCLEOTIDE SEQUENCE [LARGE SCALE GENOMIC DNA]</scope>
    <source>
        <strain evidence="2">WRAIR2</strain>
    </source>
</reference>
<accession>A0A182N2X5</accession>
<dbReference type="Pfam" id="PF05380">
    <property type="entry name" value="Peptidase_A17"/>
    <property type="match status" value="2"/>
</dbReference>
<dbReference type="GO" id="GO:0071897">
    <property type="term" value="P:DNA biosynthetic process"/>
    <property type="evidence" value="ECO:0007669"/>
    <property type="project" value="UniProtKB-ARBA"/>
</dbReference>
<dbReference type="VEuPathDB" id="VectorBase:ADIR001987"/>
<dbReference type="SUPFAM" id="SSF56672">
    <property type="entry name" value="DNA/RNA polymerases"/>
    <property type="match status" value="1"/>
</dbReference>
<dbReference type="AlphaFoldDB" id="A0A182N2X5"/>
<protein>
    <recommendedName>
        <fullName evidence="3">Pao retrotransposon peptidase</fullName>
    </recommendedName>
</protein>
<evidence type="ECO:0000313" key="2">
    <source>
        <dbReference type="Proteomes" id="UP000075884"/>
    </source>
</evidence>
<dbReference type="InterPro" id="IPR043502">
    <property type="entry name" value="DNA/RNA_pol_sf"/>
</dbReference>
<name>A0A182N2X5_9DIPT</name>
<sequence length="545" mass="62350">MSLSVTNKVEPCTKRSILSAIAQLYDPLGLLSPIIICAKIMMQNIWLLNLAWDDEIRSHLLEKWTEFHSQIPNLAKFRIERFAFIPDHKRVELHCFTDASETAYGACIYIRSIDFNDSLQITLLASKSRVAPLKPLTIPRLELCAALLGARLFNKIIHALDVKFDETWKTFIANRVAEIQDLTHGTQWQHVSGKQNPADLISRGMPVAEFLNKVLADLPPEELGTRSAVKFDTEENIKALGIWWEPEADKFRMSLSVTNKVEPCTKRSILSAIAQLYDPLGLLSPIIICAKIMMQNIWLLNLAWDDEIPSHLLVKWTEFHSQIPNLAKFRIERFAFIPDHKRVELHCFSDATETAYGACIYIRSIDFNDSLQITLLASKSRIAPLKPLTIPRLELCAALLGARLFNKIIHALDVKFDECFFWSDSTITLHWLKSPPRTWKTFIANRVAEIQDLTHGTQWLHVSGKLNPADLISRGMPVAEFLNSKLWRNGPSWLCEPKSSWPSTHVDENCLSDEQLEKKITIQHMQVTQLNPIFERYSSLQQLLR</sequence>
<organism evidence="1 2">
    <name type="scientific">Anopheles dirus</name>
    <dbReference type="NCBI Taxonomy" id="7168"/>
    <lineage>
        <taxon>Eukaryota</taxon>
        <taxon>Metazoa</taxon>
        <taxon>Ecdysozoa</taxon>
        <taxon>Arthropoda</taxon>
        <taxon>Hexapoda</taxon>
        <taxon>Insecta</taxon>
        <taxon>Pterygota</taxon>
        <taxon>Neoptera</taxon>
        <taxon>Endopterygota</taxon>
        <taxon>Diptera</taxon>
        <taxon>Nematocera</taxon>
        <taxon>Culicoidea</taxon>
        <taxon>Culicidae</taxon>
        <taxon>Anophelinae</taxon>
        <taxon>Anopheles</taxon>
    </lineage>
</organism>
<evidence type="ECO:0008006" key="3">
    <source>
        <dbReference type="Google" id="ProtNLM"/>
    </source>
</evidence>
<dbReference type="PANTHER" id="PTHR47331">
    <property type="entry name" value="PHD-TYPE DOMAIN-CONTAINING PROTEIN"/>
    <property type="match status" value="1"/>
</dbReference>
<dbReference type="EnsemblMetazoa" id="ADIR001987-RA">
    <property type="protein sequence ID" value="ADIR001987-PA"/>
    <property type="gene ID" value="ADIR001987"/>
</dbReference>
<evidence type="ECO:0000313" key="1">
    <source>
        <dbReference type="EnsemblMetazoa" id="ADIR001987-PA"/>
    </source>
</evidence>
<dbReference type="STRING" id="7168.A0A182N2X5"/>
<reference evidence="1" key="2">
    <citation type="submission" date="2020-05" db="UniProtKB">
        <authorList>
            <consortium name="EnsemblMetazoa"/>
        </authorList>
    </citation>
    <scope>IDENTIFICATION</scope>
    <source>
        <strain evidence="1">WRAIR2</strain>
    </source>
</reference>
<keyword evidence="2" id="KW-1185">Reference proteome</keyword>
<dbReference type="Proteomes" id="UP000075884">
    <property type="component" value="Unassembled WGS sequence"/>
</dbReference>